<comment type="caution">
    <text evidence="2">The sequence shown here is derived from an EMBL/GenBank/DDBJ whole genome shotgun (WGS) entry which is preliminary data.</text>
</comment>
<name>A0A812F1X8_9ARCH</name>
<evidence type="ECO:0000313" key="3">
    <source>
        <dbReference type="Proteomes" id="UP000655759"/>
    </source>
</evidence>
<gene>
    <name evidence="2" type="ORF">NUZ5A_50904</name>
</gene>
<sequence length="125" mass="12812">MALKAALAMTGVAIALLVIYGADVAVSKGAEHGFLPFDHMTRGIGLGAPAMILPIIGFFISRKEPAKTLAVMLFVSGVLILVGGAAFLSMSPADAETSRNVMAEAGPLFAVGAFQIALGAIKIRK</sequence>
<protein>
    <submittedName>
        <fullName evidence="2">Uncharacterized protein</fullName>
    </submittedName>
</protein>
<dbReference type="RefSeq" id="WP_205100126.1">
    <property type="nucleotide sequence ID" value="NZ_CAJNAQ010000005.1"/>
</dbReference>
<evidence type="ECO:0000313" key="2">
    <source>
        <dbReference type="EMBL" id="CAE6499458.1"/>
    </source>
</evidence>
<feature type="transmembrane region" description="Helical" evidence="1">
    <location>
        <begin position="101"/>
        <end position="121"/>
    </location>
</feature>
<keyword evidence="1" id="KW-1133">Transmembrane helix</keyword>
<feature type="transmembrane region" description="Helical" evidence="1">
    <location>
        <begin position="40"/>
        <end position="61"/>
    </location>
</feature>
<proteinExistence type="predicted"/>
<keyword evidence="1" id="KW-0472">Membrane</keyword>
<dbReference type="AlphaFoldDB" id="A0A812F1X8"/>
<dbReference type="EMBL" id="CAJNAQ010000005">
    <property type="protein sequence ID" value="CAE6499458.1"/>
    <property type="molecule type" value="Genomic_DNA"/>
</dbReference>
<accession>A0A812F1X8</accession>
<evidence type="ECO:0000256" key="1">
    <source>
        <dbReference type="SAM" id="Phobius"/>
    </source>
</evidence>
<keyword evidence="1" id="KW-0812">Transmembrane</keyword>
<reference evidence="2" key="1">
    <citation type="submission" date="2021-02" db="EMBL/GenBank/DDBJ databases">
        <authorList>
            <person name="Han P."/>
        </authorList>
    </citation>
    <scope>NUCLEOTIDE SEQUENCE</scope>
    <source>
        <strain evidence="2">Candidatus Nitrosotenuis uzonensis 5A</strain>
    </source>
</reference>
<organism evidence="2 3">
    <name type="scientific">Candidatus Nitrosotenuis uzonensis</name>
    <dbReference type="NCBI Taxonomy" id="1407055"/>
    <lineage>
        <taxon>Archaea</taxon>
        <taxon>Nitrososphaerota</taxon>
        <taxon>Candidatus Nitrosotenuis</taxon>
    </lineage>
</organism>
<feature type="transmembrane region" description="Helical" evidence="1">
    <location>
        <begin position="68"/>
        <end position="89"/>
    </location>
</feature>
<dbReference type="Proteomes" id="UP000655759">
    <property type="component" value="Unassembled WGS sequence"/>
</dbReference>